<protein>
    <recommendedName>
        <fullName evidence="1">biotin carboxylase</fullName>
        <ecNumber evidence="1">6.3.4.14</ecNumber>
    </recommendedName>
</protein>
<keyword evidence="5" id="KW-0092">Biotin</keyword>
<accession>A0ABQ4L296</accession>
<reference evidence="9 10" key="1">
    <citation type="submission" date="2021-03" db="EMBL/GenBank/DDBJ databases">
        <title>Antimicrobial resistance genes in bacteria isolated from Japanese honey, and their potential for conferring macrolide and lincosamide resistance in the American foulbrood pathogen Paenibacillus larvae.</title>
        <authorList>
            <person name="Okamoto M."/>
            <person name="Kumagai M."/>
            <person name="Kanamori H."/>
            <person name="Takamatsu D."/>
        </authorList>
    </citation>
    <scope>NUCLEOTIDE SEQUENCE [LARGE SCALE GENOMIC DNA]</scope>
    <source>
        <strain evidence="9 10">J6TS1</strain>
    </source>
</reference>
<dbReference type="PROSITE" id="PS50975">
    <property type="entry name" value="ATP_GRASP"/>
    <property type="match status" value="1"/>
</dbReference>
<dbReference type="Pfam" id="PF02786">
    <property type="entry name" value="CPSase_L_D2"/>
    <property type="match status" value="1"/>
</dbReference>
<comment type="caution">
    <text evidence="9">The sequence shown here is derived from an EMBL/GenBank/DDBJ whole genome shotgun (WGS) entry which is preliminary data.</text>
</comment>
<evidence type="ECO:0000256" key="4">
    <source>
        <dbReference type="ARBA" id="ARBA00022840"/>
    </source>
</evidence>
<dbReference type="EC" id="6.3.4.14" evidence="1"/>
<dbReference type="PROSITE" id="PS00867">
    <property type="entry name" value="CPSASE_2"/>
    <property type="match status" value="1"/>
</dbReference>
<keyword evidence="3 6" id="KW-0547">Nucleotide-binding</keyword>
<evidence type="ECO:0000256" key="2">
    <source>
        <dbReference type="ARBA" id="ARBA00022598"/>
    </source>
</evidence>
<sequence>MGEVSVQAAKEIGYTTAGTIEYLVDGQENFYFLEMNIRIQVEHPVTKEITGLDIGENQILVANRERLRLDQNSLKINGHAIEIRVYAEDPVRFFPSPGKIAN</sequence>
<evidence type="ECO:0000256" key="1">
    <source>
        <dbReference type="ARBA" id="ARBA00013263"/>
    </source>
</evidence>
<gene>
    <name evidence="9" type="ORF">J6TS1_41710</name>
</gene>
<name>A0ABQ4L296_SIMTE</name>
<evidence type="ECO:0000313" key="9">
    <source>
        <dbReference type="EMBL" id="GIN98301.1"/>
    </source>
</evidence>
<evidence type="ECO:0000259" key="8">
    <source>
        <dbReference type="PROSITE" id="PS50979"/>
    </source>
</evidence>
<feature type="domain" description="ATP-grasp" evidence="7">
    <location>
        <begin position="3"/>
        <end position="63"/>
    </location>
</feature>
<dbReference type="PANTHER" id="PTHR18866">
    <property type="entry name" value="CARBOXYLASE:PYRUVATE/ACETYL-COA/PROPIONYL-COA CARBOXYLASE"/>
    <property type="match status" value="1"/>
</dbReference>
<dbReference type="PROSITE" id="PS50979">
    <property type="entry name" value="BC"/>
    <property type="match status" value="1"/>
</dbReference>
<dbReference type="InterPro" id="IPR005479">
    <property type="entry name" value="CPAse_ATP-bd"/>
</dbReference>
<evidence type="ECO:0000256" key="6">
    <source>
        <dbReference type="PROSITE-ProRule" id="PRU00409"/>
    </source>
</evidence>
<feature type="domain" description="Biotin carboxylation" evidence="8">
    <location>
        <begin position="1"/>
        <end position="102"/>
    </location>
</feature>
<dbReference type="SUPFAM" id="SSF56059">
    <property type="entry name" value="Glutathione synthetase ATP-binding domain-like"/>
    <property type="match status" value="1"/>
</dbReference>
<dbReference type="EMBL" id="BORJ01000013">
    <property type="protein sequence ID" value="GIN98301.1"/>
    <property type="molecule type" value="Genomic_DNA"/>
</dbReference>
<organism evidence="9 10">
    <name type="scientific">Siminovitchia terrae</name>
    <name type="common">Bacillus terrae</name>
    <dbReference type="NCBI Taxonomy" id="1914933"/>
    <lineage>
        <taxon>Bacteria</taxon>
        <taxon>Bacillati</taxon>
        <taxon>Bacillota</taxon>
        <taxon>Bacilli</taxon>
        <taxon>Bacillales</taxon>
        <taxon>Bacillaceae</taxon>
        <taxon>Siminovitchia</taxon>
    </lineage>
</organism>
<proteinExistence type="predicted"/>
<dbReference type="InterPro" id="IPR050856">
    <property type="entry name" value="Biotin_carboxylase_complex"/>
</dbReference>
<dbReference type="InterPro" id="IPR011761">
    <property type="entry name" value="ATP-grasp"/>
</dbReference>
<dbReference type="Gene3D" id="3.30.470.20">
    <property type="entry name" value="ATP-grasp fold, B domain"/>
    <property type="match status" value="1"/>
</dbReference>
<keyword evidence="10" id="KW-1185">Reference proteome</keyword>
<evidence type="ECO:0000256" key="5">
    <source>
        <dbReference type="ARBA" id="ARBA00023267"/>
    </source>
</evidence>
<keyword evidence="2" id="KW-0436">Ligase</keyword>
<dbReference type="PANTHER" id="PTHR18866:SF33">
    <property type="entry name" value="METHYLCROTONOYL-COA CARBOXYLASE SUBUNIT ALPHA, MITOCHONDRIAL-RELATED"/>
    <property type="match status" value="1"/>
</dbReference>
<evidence type="ECO:0000259" key="7">
    <source>
        <dbReference type="PROSITE" id="PS50975"/>
    </source>
</evidence>
<evidence type="ECO:0000256" key="3">
    <source>
        <dbReference type="ARBA" id="ARBA00022741"/>
    </source>
</evidence>
<keyword evidence="4 6" id="KW-0067">ATP-binding</keyword>
<evidence type="ECO:0000313" key="10">
    <source>
        <dbReference type="Proteomes" id="UP000680670"/>
    </source>
</evidence>
<dbReference type="InterPro" id="IPR011764">
    <property type="entry name" value="Biotin_carboxylation_dom"/>
</dbReference>
<dbReference type="Proteomes" id="UP000680670">
    <property type="component" value="Unassembled WGS sequence"/>
</dbReference>